<proteinExistence type="predicted"/>
<accession>A0A1F4SVH3</accession>
<dbReference type="Proteomes" id="UP000178417">
    <property type="component" value="Unassembled WGS sequence"/>
</dbReference>
<reference evidence="1 2" key="1">
    <citation type="journal article" date="2016" name="Nat. Commun.">
        <title>Thousands of microbial genomes shed light on interconnected biogeochemical processes in an aquifer system.</title>
        <authorList>
            <person name="Anantharaman K."/>
            <person name="Brown C.T."/>
            <person name="Hug L.A."/>
            <person name="Sharon I."/>
            <person name="Castelle C.J."/>
            <person name="Probst A.J."/>
            <person name="Thomas B.C."/>
            <person name="Singh A."/>
            <person name="Wilkins M.J."/>
            <person name="Karaoz U."/>
            <person name="Brodie E.L."/>
            <person name="Williams K.H."/>
            <person name="Hubbard S.S."/>
            <person name="Banfield J.F."/>
        </authorList>
    </citation>
    <scope>NUCLEOTIDE SEQUENCE [LARGE SCALE GENOMIC DNA]</scope>
</reference>
<dbReference type="AlphaFoldDB" id="A0A1F4SVH3"/>
<dbReference type="STRING" id="1802579.A2310_08430"/>
<sequence>MSLDGVNSNITPQSVKWIPSSGVIDVAGYIPVKPNIPLPKSLQTDIEFFTTLAKVLEPKNDNSPEIKTISPGVSAVT</sequence>
<protein>
    <submittedName>
        <fullName evidence="1">Uncharacterized protein</fullName>
    </submittedName>
</protein>
<organism evidence="1 2">
    <name type="scientific">candidate division WOR-1 bacterium RIFOXYB2_FULL_37_13</name>
    <dbReference type="NCBI Taxonomy" id="1802579"/>
    <lineage>
        <taxon>Bacteria</taxon>
        <taxon>Bacillati</taxon>
        <taxon>Saganbacteria</taxon>
    </lineage>
</organism>
<evidence type="ECO:0000313" key="2">
    <source>
        <dbReference type="Proteomes" id="UP000178417"/>
    </source>
</evidence>
<comment type="caution">
    <text evidence="1">The sequence shown here is derived from an EMBL/GenBank/DDBJ whole genome shotgun (WGS) entry which is preliminary data.</text>
</comment>
<name>A0A1F4SVH3_UNCSA</name>
<evidence type="ECO:0000313" key="1">
    <source>
        <dbReference type="EMBL" id="OGC24420.1"/>
    </source>
</evidence>
<gene>
    <name evidence="1" type="ORF">A2310_08430</name>
</gene>
<dbReference type="EMBL" id="MEUB01000009">
    <property type="protein sequence ID" value="OGC24420.1"/>
    <property type="molecule type" value="Genomic_DNA"/>
</dbReference>